<dbReference type="Gene3D" id="1.10.420.10">
    <property type="entry name" value="Peroxidase, domain 2"/>
    <property type="match status" value="1"/>
</dbReference>
<feature type="disulfide bond" evidence="15">
    <location>
        <begin position="36"/>
        <end position="153"/>
    </location>
</feature>
<evidence type="ECO:0000256" key="15">
    <source>
        <dbReference type="PIRSR" id="PIRSR600823-5"/>
    </source>
</evidence>
<evidence type="ECO:0000256" key="9">
    <source>
        <dbReference type="ARBA" id="ARBA00023283"/>
    </source>
</evidence>
<dbReference type="EMBL" id="PYDT01000004">
    <property type="protein sequence ID" value="THU65011.1"/>
    <property type="molecule type" value="Genomic_DNA"/>
</dbReference>
<dbReference type="InterPro" id="IPR000823">
    <property type="entry name" value="Peroxidase_pln"/>
</dbReference>
<keyword evidence="16" id="KW-0732">Signal</keyword>
<evidence type="ECO:0000256" key="2">
    <source>
        <dbReference type="ARBA" id="ARBA00022559"/>
    </source>
</evidence>
<keyword evidence="2 16" id="KW-0575">Peroxidase</keyword>
<evidence type="ECO:0000259" key="17">
    <source>
        <dbReference type="PROSITE" id="PS50873"/>
    </source>
</evidence>
<evidence type="ECO:0000256" key="1">
    <source>
        <dbReference type="ARBA" id="ARBA00000189"/>
    </source>
</evidence>
<dbReference type="GO" id="GO:0140825">
    <property type="term" value="F:lactoperoxidase activity"/>
    <property type="evidence" value="ECO:0007669"/>
    <property type="project" value="UniProtKB-EC"/>
</dbReference>
<feature type="disulfide bond" evidence="15">
    <location>
        <begin position="268"/>
        <end position="300"/>
    </location>
</feature>
<dbReference type="PANTHER" id="PTHR31517:SF84">
    <property type="entry name" value="PEROXIDASE"/>
    <property type="match status" value="1"/>
</dbReference>
<evidence type="ECO:0000256" key="13">
    <source>
        <dbReference type="PIRSR" id="PIRSR600823-3"/>
    </source>
</evidence>
<feature type="binding site" evidence="13">
    <location>
        <position position="115"/>
    </location>
    <ligand>
        <name>Ca(2+)</name>
        <dbReference type="ChEBI" id="CHEBI:29108"/>
        <label>1</label>
    </ligand>
</feature>
<protein>
    <recommendedName>
        <fullName evidence="16">Peroxidase</fullName>
        <ecNumber evidence="16">1.11.1.7</ecNumber>
    </recommendedName>
</protein>
<dbReference type="PRINTS" id="PR00461">
    <property type="entry name" value="PLPEROXIDASE"/>
</dbReference>
<evidence type="ECO:0000256" key="8">
    <source>
        <dbReference type="ARBA" id="ARBA00023157"/>
    </source>
</evidence>
<dbReference type="PROSITE" id="PS50873">
    <property type="entry name" value="PEROXIDASE_4"/>
    <property type="match status" value="1"/>
</dbReference>
<keyword evidence="6 16" id="KW-0560">Oxidoreductase</keyword>
<feature type="binding site" evidence="13">
    <location>
        <position position="68"/>
    </location>
    <ligand>
        <name>Ca(2+)</name>
        <dbReference type="ChEBI" id="CHEBI:29108"/>
        <label>1</label>
    </ligand>
</feature>
<comment type="subcellular location">
    <subcellularLocation>
        <location evidence="16">Secreted</location>
    </subcellularLocation>
</comment>
<dbReference type="SUPFAM" id="SSF48113">
    <property type="entry name" value="Heme-dependent peroxidases"/>
    <property type="match status" value="1"/>
</dbReference>
<evidence type="ECO:0000313" key="18">
    <source>
        <dbReference type="EMBL" id="THU65011.1"/>
    </source>
</evidence>
<feature type="binding site" evidence="13">
    <location>
        <position position="111"/>
    </location>
    <ligand>
        <name>Ca(2+)</name>
        <dbReference type="ChEBI" id="CHEBI:29108"/>
        <label>1</label>
    </ligand>
</feature>
<comment type="caution">
    <text evidence="18">The sequence shown here is derived from an EMBL/GenBank/DDBJ whole genome shotgun (WGS) entry which is preliminary data.</text>
</comment>
<dbReference type="Gene3D" id="1.10.520.10">
    <property type="match status" value="1"/>
</dbReference>
<keyword evidence="10 16" id="KW-0376">Hydrogen peroxide</keyword>
<feature type="disulfide bond" evidence="15">
    <location>
        <begin position="159"/>
        <end position="386"/>
    </location>
</feature>
<comment type="function">
    <text evidence="16">Removal of H(2)O(2), oxidation of toxic reductants, biosynthesis and degradation of lignin, suberization, auxin catabolism, response to environmental stresses such as wounding, pathogen attack and oxidative stress.</text>
</comment>
<comment type="cofactor">
    <cofactor evidence="13 16">
        <name>heme b</name>
        <dbReference type="ChEBI" id="CHEBI:60344"/>
    </cofactor>
    <text evidence="13 16">Binds 1 heme b (iron(II)-protoporphyrin IX) group per subunit.</text>
</comment>
<keyword evidence="7 13" id="KW-0408">Iron</keyword>
<keyword evidence="5 13" id="KW-0106">Calcium</keyword>
<feature type="signal peptide" evidence="16">
    <location>
        <begin position="1"/>
        <end position="25"/>
    </location>
</feature>
<dbReference type="STRING" id="52838.A0A4S8JSC5"/>
<feature type="binding site" evidence="13">
    <location>
        <position position="311"/>
    </location>
    <ligand>
        <name>Ca(2+)</name>
        <dbReference type="ChEBI" id="CHEBI:29108"/>
        <label>2</label>
    </ligand>
</feature>
<evidence type="ECO:0000256" key="6">
    <source>
        <dbReference type="ARBA" id="ARBA00023002"/>
    </source>
</evidence>
<dbReference type="GO" id="GO:0042744">
    <property type="term" value="P:hydrogen peroxide catabolic process"/>
    <property type="evidence" value="ECO:0007669"/>
    <property type="project" value="UniProtKB-KW"/>
</dbReference>
<comment type="similarity">
    <text evidence="16">Belongs to the peroxidase family. Classical plant (class III) peroxidase subfamily.</text>
</comment>
<comment type="catalytic activity">
    <reaction evidence="1 16">
        <text>2 a phenolic donor + H2O2 = 2 a phenolic radical donor + 2 H2O</text>
        <dbReference type="Rhea" id="RHEA:56136"/>
        <dbReference type="ChEBI" id="CHEBI:15377"/>
        <dbReference type="ChEBI" id="CHEBI:16240"/>
        <dbReference type="ChEBI" id="CHEBI:139520"/>
        <dbReference type="ChEBI" id="CHEBI:139521"/>
        <dbReference type="EC" id="1.11.1.7"/>
    </reaction>
</comment>
<proteinExistence type="inferred from homology"/>
<evidence type="ECO:0000256" key="16">
    <source>
        <dbReference type="RuleBase" id="RU362060"/>
    </source>
</evidence>
<keyword evidence="4 13" id="KW-0479">Metal-binding</keyword>
<feature type="binding site" evidence="13">
    <location>
        <position position="262"/>
    </location>
    <ligand>
        <name>Ca(2+)</name>
        <dbReference type="ChEBI" id="CHEBI:29108"/>
        <label>2</label>
    </ligand>
</feature>
<organism evidence="18 19">
    <name type="scientific">Musa balbisiana</name>
    <name type="common">Banana</name>
    <dbReference type="NCBI Taxonomy" id="52838"/>
    <lineage>
        <taxon>Eukaryota</taxon>
        <taxon>Viridiplantae</taxon>
        <taxon>Streptophyta</taxon>
        <taxon>Embryophyta</taxon>
        <taxon>Tracheophyta</taxon>
        <taxon>Spermatophyta</taxon>
        <taxon>Magnoliopsida</taxon>
        <taxon>Liliopsida</taxon>
        <taxon>Zingiberales</taxon>
        <taxon>Musaceae</taxon>
        <taxon>Musa</taxon>
    </lineage>
</organism>
<evidence type="ECO:0000313" key="19">
    <source>
        <dbReference type="Proteomes" id="UP000317650"/>
    </source>
</evidence>
<dbReference type="EC" id="1.11.1.7" evidence="16"/>
<dbReference type="GO" id="GO:0020037">
    <property type="term" value="F:heme binding"/>
    <property type="evidence" value="ECO:0007669"/>
    <property type="project" value="UniProtKB-UniRule"/>
</dbReference>
<feature type="site" description="Transition state stabilizer" evidence="14">
    <location>
        <position position="63"/>
    </location>
</feature>
<keyword evidence="19" id="KW-1185">Reference proteome</keyword>
<dbReference type="Proteomes" id="UP000317650">
    <property type="component" value="Chromosome 1"/>
</dbReference>
<feature type="binding site" evidence="13">
    <location>
        <position position="127"/>
    </location>
    <ligand>
        <name>Ca(2+)</name>
        <dbReference type="ChEBI" id="CHEBI:29108"/>
        <label>1</label>
    </ligand>
</feature>
<feature type="binding site" evidence="13">
    <location>
        <position position="113"/>
    </location>
    <ligand>
        <name>Ca(2+)</name>
        <dbReference type="ChEBI" id="CHEBI:29108"/>
        <label>1</label>
    </ligand>
</feature>
<name>A0A4S8JSC5_MUSBA</name>
<reference evidence="18 19" key="1">
    <citation type="journal article" date="2019" name="Nat. Plants">
        <title>Genome sequencing of Musa balbisiana reveals subgenome evolution and function divergence in polyploid bananas.</title>
        <authorList>
            <person name="Yao X."/>
        </authorList>
    </citation>
    <scope>NUCLEOTIDE SEQUENCE [LARGE SCALE GENOMIC DNA]</scope>
    <source>
        <strain evidence="19">cv. DH-PKW</strain>
        <tissue evidence="18">Leaves</tissue>
    </source>
</reference>
<evidence type="ECO:0000256" key="7">
    <source>
        <dbReference type="ARBA" id="ARBA00023004"/>
    </source>
</evidence>
<feature type="disulfide bond" evidence="15">
    <location>
        <begin position="69"/>
        <end position="112"/>
    </location>
</feature>
<evidence type="ECO:0000256" key="4">
    <source>
        <dbReference type="ARBA" id="ARBA00022723"/>
    </source>
</evidence>
<evidence type="ECO:0000256" key="14">
    <source>
        <dbReference type="PIRSR" id="PIRSR600823-4"/>
    </source>
</evidence>
<dbReference type="GO" id="GO:0006979">
    <property type="term" value="P:response to oxidative stress"/>
    <property type="evidence" value="ECO:0007669"/>
    <property type="project" value="UniProtKB-UniRule"/>
</dbReference>
<keyword evidence="8 15" id="KW-1015">Disulfide bond</keyword>
<dbReference type="PROSITE" id="PS00436">
    <property type="entry name" value="PEROXIDASE_2"/>
    <property type="match status" value="1"/>
</dbReference>
<dbReference type="GO" id="GO:0046872">
    <property type="term" value="F:metal ion binding"/>
    <property type="evidence" value="ECO:0007669"/>
    <property type="project" value="UniProtKB-UniRule"/>
</dbReference>
<dbReference type="PANTHER" id="PTHR31517">
    <property type="match status" value="1"/>
</dbReference>
<dbReference type="InterPro" id="IPR010255">
    <property type="entry name" value="Haem_peroxidase_sf"/>
</dbReference>
<dbReference type="PRINTS" id="PR00458">
    <property type="entry name" value="PEROXIDASE"/>
</dbReference>
<dbReference type="FunFam" id="1.10.420.10:FF:000001">
    <property type="entry name" value="Peroxidase"/>
    <property type="match status" value="1"/>
</dbReference>
<feature type="binding site" evidence="13">
    <location>
        <position position="71"/>
    </location>
    <ligand>
        <name>Ca(2+)</name>
        <dbReference type="ChEBI" id="CHEBI:29108"/>
        <label>1</label>
    </ligand>
</feature>
<dbReference type="Pfam" id="PF00141">
    <property type="entry name" value="peroxidase"/>
    <property type="match status" value="1"/>
</dbReference>
<dbReference type="InterPro" id="IPR002016">
    <property type="entry name" value="Haem_peroxidase"/>
</dbReference>
<feature type="binding site" evidence="12">
    <location>
        <position position="200"/>
    </location>
    <ligand>
        <name>substrate</name>
    </ligand>
</feature>
<feature type="binding site" description="axial binding residue" evidence="13">
    <location>
        <position position="261"/>
    </location>
    <ligand>
        <name>heme b</name>
        <dbReference type="ChEBI" id="CHEBI:60344"/>
    </ligand>
    <ligandPart>
        <name>Fe</name>
        <dbReference type="ChEBI" id="CHEBI:18248"/>
    </ligandPart>
</feature>
<feature type="chain" id="PRO_5021040549" description="Peroxidase" evidence="16">
    <location>
        <begin position="26"/>
        <end position="390"/>
    </location>
</feature>
<dbReference type="AlphaFoldDB" id="A0A4S8JSC5"/>
<keyword evidence="16" id="KW-0964">Secreted</keyword>
<dbReference type="CDD" id="cd00693">
    <property type="entry name" value="secretory_peroxidase"/>
    <property type="match status" value="1"/>
</dbReference>
<sequence length="390" mass="42957">MIASHLMELLLLIELLLFGVQLSVGALTSNYYAAICPFAEFIVRNTVNQALRSDSTLAGGLLRLHFHDCFVQLASTANQGNLTLNSVPKPHALCPSSVKPSYSPFVLFLLGCDGSVLIDSTKDNTAEKDSPANLSLRGYEVIDQAKQMLENQCPGVVSCADIVALAARDAVFMSGGPYYDVAKGRKDGRRSRIEDTVNLPPPTFNSTSLIMMFAQQGLTTQDMVALSGRVSQASSNTNHNRIATTLYYVIFLWESIERCAHTLGAARCASFKKRLSNFDPNNDVDPTLDLNYARMLSRSCSAGDDTQVGFDFTRTRFDVNYYYALQGRMGLLTSDQTLYTDPQTQSIVNGYAMNQASFFSDFQKAMIKMGALNVKEGNQGEIRRNCRQVN</sequence>
<feature type="domain" description="Plant heme peroxidase family profile" evidence="17">
    <location>
        <begin position="26"/>
        <end position="390"/>
    </location>
</feature>
<dbReference type="GO" id="GO:0005576">
    <property type="term" value="C:extracellular region"/>
    <property type="evidence" value="ECO:0007669"/>
    <property type="project" value="UniProtKB-SubCell"/>
</dbReference>
<evidence type="ECO:0000256" key="11">
    <source>
        <dbReference type="PIRSR" id="PIRSR600823-1"/>
    </source>
</evidence>
<evidence type="ECO:0000256" key="5">
    <source>
        <dbReference type="ARBA" id="ARBA00022837"/>
    </source>
</evidence>
<keyword evidence="3 16" id="KW-0349">Heme</keyword>
<keyword evidence="9" id="KW-0873">Pyrrolidone carboxylic acid</keyword>
<feature type="binding site" evidence="13">
    <location>
        <position position="318"/>
    </location>
    <ligand>
        <name>Ca(2+)</name>
        <dbReference type="ChEBI" id="CHEBI:29108"/>
        <label>2</label>
    </ligand>
</feature>
<accession>A0A4S8JSC5</accession>
<dbReference type="InterPro" id="IPR019794">
    <property type="entry name" value="Peroxidases_AS"/>
</dbReference>
<evidence type="ECO:0000256" key="12">
    <source>
        <dbReference type="PIRSR" id="PIRSR600823-2"/>
    </source>
</evidence>
<comment type="cofactor">
    <cofactor evidence="13 16">
        <name>Ca(2+)</name>
        <dbReference type="ChEBI" id="CHEBI:29108"/>
    </cofactor>
    <text evidence="13 16">Binds 2 calcium ions per subunit.</text>
</comment>
<evidence type="ECO:0000256" key="10">
    <source>
        <dbReference type="ARBA" id="ARBA00023324"/>
    </source>
</evidence>
<evidence type="ECO:0000256" key="3">
    <source>
        <dbReference type="ARBA" id="ARBA00022617"/>
    </source>
</evidence>
<feature type="active site" description="Proton acceptor" evidence="11">
    <location>
        <position position="67"/>
    </location>
</feature>
<dbReference type="InterPro" id="IPR033905">
    <property type="entry name" value="Secretory_peroxidase"/>
</dbReference>
<gene>
    <name evidence="18" type="ORF">C4D60_Mb01t32650</name>
</gene>